<proteinExistence type="inferred from homology"/>
<dbReference type="PANTHER" id="PTHR10395:SF7">
    <property type="entry name" value="5-HYDROXYISOURATE HYDROLASE"/>
    <property type="match status" value="1"/>
</dbReference>
<accession>A0A410H574</accession>
<sequence length="118" mass="13067">MTGLTTHILDTSSGQPADQVSIKLYALNEDGTRQLLTETRSNDDGRTDAPLLNPDAIAVGRYELVFEMGAYFKQHHPNLPSPLFLDDIVLRFGIADVTSHYHVPLLVSPYGYSTYRGS</sequence>
<evidence type="ECO:0000313" key="12">
    <source>
        <dbReference type="EMBL" id="QAB15950.1"/>
    </source>
</evidence>
<feature type="binding site" evidence="9">
    <location>
        <position position="115"/>
    </location>
    <ligand>
        <name>substrate</name>
    </ligand>
</feature>
<dbReference type="PROSITE" id="PS00768">
    <property type="entry name" value="TRANSTHYRETIN_1"/>
    <property type="match status" value="1"/>
</dbReference>
<evidence type="ECO:0000256" key="5">
    <source>
        <dbReference type="ARBA" id="ARBA00012609"/>
    </source>
</evidence>
<dbReference type="InterPro" id="IPR000895">
    <property type="entry name" value="Transthyretin/HIU_hydrolase"/>
</dbReference>
<keyword evidence="13" id="KW-1185">Reference proteome</keyword>
<dbReference type="GO" id="GO:0006144">
    <property type="term" value="P:purine nucleobase metabolic process"/>
    <property type="evidence" value="ECO:0007669"/>
    <property type="project" value="UniProtKB-KW"/>
</dbReference>
<feature type="domain" description="Transthyretin/hydroxyisourate hydrolase" evidence="11">
    <location>
        <begin position="4"/>
        <end position="117"/>
    </location>
</feature>
<evidence type="ECO:0000256" key="7">
    <source>
        <dbReference type="ARBA" id="ARBA00022631"/>
    </source>
</evidence>
<comment type="catalytic activity">
    <reaction evidence="1 10">
        <text>5-hydroxyisourate + H2O = 5-hydroxy-2-oxo-4-ureido-2,5-dihydro-1H-imidazole-5-carboxylate + H(+)</text>
        <dbReference type="Rhea" id="RHEA:23736"/>
        <dbReference type="ChEBI" id="CHEBI:15377"/>
        <dbReference type="ChEBI" id="CHEBI:15378"/>
        <dbReference type="ChEBI" id="CHEBI:18072"/>
        <dbReference type="ChEBI" id="CHEBI:58639"/>
        <dbReference type="EC" id="3.5.2.17"/>
    </reaction>
</comment>
<dbReference type="AlphaFoldDB" id="A0A410H574"/>
<dbReference type="PROSITE" id="PS00769">
    <property type="entry name" value="TRANSTHYRETIN_2"/>
    <property type="match status" value="1"/>
</dbReference>
<dbReference type="InterPro" id="IPR036817">
    <property type="entry name" value="Transthyretin/HIU_hydrolase_sf"/>
</dbReference>
<comment type="function">
    <text evidence="2">Catalyzes the hydrolysis of 5-hydroxyisourate (HIU) to 2-oxo-4-hydroxy-4-carboxy-5-ureidoimidazoline (OHCU).</text>
</comment>
<evidence type="ECO:0000256" key="10">
    <source>
        <dbReference type="RuleBase" id="RU361270"/>
    </source>
</evidence>
<keyword evidence="8 10" id="KW-0378">Hydrolase</keyword>
<dbReference type="RefSeq" id="WP_128385274.1">
    <property type="nucleotide sequence ID" value="NZ_CP035033.1"/>
</dbReference>
<gene>
    <name evidence="12" type="primary">uraH</name>
    <name evidence="12" type="ORF">EPV75_09855</name>
</gene>
<evidence type="ECO:0000256" key="1">
    <source>
        <dbReference type="ARBA" id="ARBA00001043"/>
    </source>
</evidence>
<comment type="subunit">
    <text evidence="4 10">Homotetramer.</text>
</comment>
<dbReference type="CDD" id="cd05822">
    <property type="entry name" value="TLP_HIUase"/>
    <property type="match status" value="1"/>
</dbReference>
<dbReference type="Gene3D" id="2.60.40.180">
    <property type="entry name" value="Transthyretin/hydroxyisourate hydrolase domain"/>
    <property type="match status" value="1"/>
</dbReference>
<organism evidence="12 13">
    <name type="scientific">Hydrogenovibrio thermophilus</name>
    <dbReference type="NCBI Taxonomy" id="265883"/>
    <lineage>
        <taxon>Bacteria</taxon>
        <taxon>Pseudomonadati</taxon>
        <taxon>Pseudomonadota</taxon>
        <taxon>Gammaproteobacteria</taxon>
        <taxon>Thiotrichales</taxon>
        <taxon>Piscirickettsiaceae</taxon>
        <taxon>Hydrogenovibrio</taxon>
    </lineage>
</organism>
<dbReference type="InterPro" id="IPR023419">
    <property type="entry name" value="Transthyretin_CS"/>
</dbReference>
<reference evidence="12 13" key="1">
    <citation type="journal article" date="2018" name="Environ. Microbiol.">
        <title>Genomes of ubiquitous marine and hypersaline Hydrogenovibrio, Thiomicrorhabdus and Thiomicrospira spp. encode a diversity of mechanisms to sustain chemolithoautotrophy in heterogeneous environments.</title>
        <authorList>
            <person name="Scott K.M."/>
            <person name="Williams J."/>
            <person name="Porter C.M.B."/>
            <person name="Russel S."/>
            <person name="Harmer T.L."/>
            <person name="Paul J.H."/>
            <person name="Antonen K.M."/>
            <person name="Bridges M.K."/>
            <person name="Camper G.J."/>
            <person name="Campla C.K."/>
            <person name="Casella L.G."/>
            <person name="Chase E."/>
            <person name="Conrad J.W."/>
            <person name="Cruz M.C."/>
            <person name="Dunlap D.S."/>
            <person name="Duran L."/>
            <person name="Fahsbender E.M."/>
            <person name="Goldsmith D.B."/>
            <person name="Keeley R.F."/>
            <person name="Kondoff M.R."/>
            <person name="Kussy B.I."/>
            <person name="Lane M.K."/>
            <person name="Lawler S."/>
            <person name="Leigh B.A."/>
            <person name="Lewis C."/>
            <person name="Lostal L.M."/>
            <person name="Marking D."/>
            <person name="Mancera P.A."/>
            <person name="McClenthan E.C."/>
            <person name="McIntyre E.A."/>
            <person name="Mine J.A."/>
            <person name="Modi S."/>
            <person name="Moore B.D."/>
            <person name="Morgan W.A."/>
            <person name="Nelson K.M."/>
            <person name="Nguyen K.N."/>
            <person name="Ogburn N."/>
            <person name="Parrino D.G."/>
            <person name="Pedapudi A.D."/>
            <person name="Pelham R.P."/>
            <person name="Preece A.M."/>
            <person name="Rampersad E.A."/>
            <person name="Richardson J.C."/>
            <person name="Rodgers C.M."/>
            <person name="Schaffer B.L."/>
            <person name="Sheridan N.E."/>
            <person name="Solone M.R."/>
            <person name="Staley Z.R."/>
            <person name="Tabuchi M."/>
            <person name="Waide R.J."/>
            <person name="Wanjugi P.W."/>
            <person name="Young S."/>
            <person name="Clum A."/>
            <person name="Daum C."/>
            <person name="Huntemann M."/>
            <person name="Ivanova N."/>
            <person name="Kyrpides N."/>
            <person name="Mikhailova N."/>
            <person name="Palaniappan K."/>
            <person name="Pillay M."/>
            <person name="Reddy T.B.K."/>
            <person name="Shapiro N."/>
            <person name="Stamatis D."/>
            <person name="Varghese N."/>
            <person name="Woyke T."/>
            <person name="Boden R."/>
            <person name="Freyermuth S.K."/>
            <person name="Kerfeld C.A."/>
        </authorList>
    </citation>
    <scope>NUCLEOTIDE SEQUENCE [LARGE SCALE GENOMIC DNA]</scope>
    <source>
        <strain evidence="12 13">JR-2</strain>
    </source>
</reference>
<evidence type="ECO:0000256" key="4">
    <source>
        <dbReference type="ARBA" id="ARBA00011881"/>
    </source>
</evidence>
<evidence type="ECO:0000313" key="13">
    <source>
        <dbReference type="Proteomes" id="UP000285478"/>
    </source>
</evidence>
<dbReference type="InterPro" id="IPR023416">
    <property type="entry name" value="Transthyretin/HIU_hydrolase_d"/>
</dbReference>
<dbReference type="KEGG" id="htr:EPV75_09855"/>
<name>A0A410H574_9GAMM</name>
<dbReference type="InterPro" id="IPR023418">
    <property type="entry name" value="Thyroxine_BS"/>
</dbReference>
<comment type="similarity">
    <text evidence="3 10">Belongs to the transthyretin family. 5-hydroxyisourate hydrolase subfamily.</text>
</comment>
<feature type="binding site" evidence="9">
    <location>
        <position position="7"/>
    </location>
    <ligand>
        <name>substrate</name>
    </ligand>
</feature>
<evidence type="ECO:0000256" key="2">
    <source>
        <dbReference type="ARBA" id="ARBA00002704"/>
    </source>
</evidence>
<dbReference type="NCBIfam" id="TIGR02962">
    <property type="entry name" value="hdxy_isourate"/>
    <property type="match status" value="1"/>
</dbReference>
<dbReference type="InterPro" id="IPR014306">
    <property type="entry name" value="Hydroxyisourate_hydrolase"/>
</dbReference>
<keyword evidence="7 10" id="KW-0659">Purine metabolism</keyword>
<evidence type="ECO:0000256" key="9">
    <source>
        <dbReference type="PIRSR" id="PIRSR600895-51"/>
    </source>
</evidence>
<dbReference type="PRINTS" id="PR00189">
    <property type="entry name" value="TRNSTHYRETIN"/>
</dbReference>
<dbReference type="SUPFAM" id="SSF49472">
    <property type="entry name" value="Transthyretin (synonym: prealbumin)"/>
    <property type="match status" value="1"/>
</dbReference>
<evidence type="ECO:0000256" key="6">
    <source>
        <dbReference type="ARBA" id="ARBA00017539"/>
    </source>
</evidence>
<protein>
    <recommendedName>
        <fullName evidence="6 10">5-hydroxyisourate hydrolase</fullName>
        <shortName evidence="10">HIU hydrolase</shortName>
        <shortName evidence="10">HIUHase</shortName>
        <ecNumber evidence="5 10">3.5.2.17</ecNumber>
    </recommendedName>
</protein>
<dbReference type="PANTHER" id="PTHR10395">
    <property type="entry name" value="URICASE AND TRANSTHYRETIN-RELATED"/>
    <property type="match status" value="1"/>
</dbReference>
<evidence type="ECO:0000256" key="8">
    <source>
        <dbReference type="ARBA" id="ARBA00022801"/>
    </source>
</evidence>
<evidence type="ECO:0000256" key="3">
    <source>
        <dbReference type="ARBA" id="ARBA00009850"/>
    </source>
</evidence>
<dbReference type="Pfam" id="PF00576">
    <property type="entry name" value="Transthyretin"/>
    <property type="match status" value="1"/>
</dbReference>
<evidence type="ECO:0000259" key="11">
    <source>
        <dbReference type="Pfam" id="PF00576"/>
    </source>
</evidence>
<dbReference type="Proteomes" id="UP000285478">
    <property type="component" value="Chromosome"/>
</dbReference>
<dbReference type="GO" id="GO:0033971">
    <property type="term" value="F:hydroxyisourate hydrolase activity"/>
    <property type="evidence" value="ECO:0007669"/>
    <property type="project" value="UniProtKB-EC"/>
</dbReference>
<dbReference type="EMBL" id="CP035033">
    <property type="protein sequence ID" value="QAB15950.1"/>
    <property type="molecule type" value="Genomic_DNA"/>
</dbReference>
<feature type="binding site" evidence="9">
    <location>
        <position position="46"/>
    </location>
    <ligand>
        <name>substrate</name>
    </ligand>
</feature>
<dbReference type="EC" id="3.5.2.17" evidence="5 10"/>